<keyword evidence="2" id="KW-1185">Reference proteome</keyword>
<dbReference type="EMBL" id="CACVBM020001607">
    <property type="protein sequence ID" value="CAA7055442.1"/>
    <property type="molecule type" value="Genomic_DNA"/>
</dbReference>
<dbReference type="Gene3D" id="3.90.70.10">
    <property type="entry name" value="Cysteine proteinases"/>
    <property type="match status" value="1"/>
</dbReference>
<dbReference type="InterPro" id="IPR038765">
    <property type="entry name" value="Papain-like_cys_pep_sf"/>
</dbReference>
<accession>A0A6D2L6C0</accession>
<evidence type="ECO:0000313" key="2">
    <source>
        <dbReference type="Proteomes" id="UP000467841"/>
    </source>
</evidence>
<dbReference type="AlphaFoldDB" id="A0A6D2L6C0"/>
<gene>
    <name evidence="1" type="ORF">MERR_LOCUS42678</name>
</gene>
<dbReference type="SUPFAM" id="SSF116742">
    <property type="entry name" value="eIF2alpha middle domain-like"/>
    <property type="match status" value="1"/>
</dbReference>
<proteinExistence type="predicted"/>
<reference evidence="1" key="1">
    <citation type="submission" date="2020-01" db="EMBL/GenBank/DDBJ databases">
        <authorList>
            <person name="Mishra B."/>
        </authorList>
    </citation>
    <scope>NUCLEOTIDE SEQUENCE [LARGE SCALE GENOMIC DNA]</scope>
</reference>
<sequence>MNDLIRDSYYWRRARVPQEDEVVMVRLMDSAVDHRDSVRVRLEEYGRQMGTLTFSDGQRDQILAGRTIPAVVIQLDFNRVLRILQNHIRRIPRFRRITRFRRIPGRIPRFHRIAGGIPRVRRMRSRRIWLGLSPLSQEQILNCDREYTENLYVNSVLRHLAVARQNLVHQMASLEELYELTRWPRYQDISSGLSPYWPSLPRPLRDMFRHSCEQVYIDSWRITDNSLFSPPLLHEGYYCFAIALIWQFEAFLKLHHLLPRHQFLSIQDFIDNIPADRVVAGEGIAHLDHAFSTLRHGVLLAHDGPELTFVRGEPVPRNGLTVYSTDELGIDLSLRTYSVGNELEDELRHEVRLFGAVSASIYWYASYSVQALDPQAILRPTPQDLEEFGDVVHTVLVKGSGKDLNGIKYWEVQDSFGDTILGDRGHFRLYRGLYPILILDYVTMRRP</sequence>
<dbReference type="Gene3D" id="1.10.150.190">
    <property type="entry name" value="Translation initiation factor 2, subunit 1, domain 2"/>
    <property type="match status" value="1"/>
</dbReference>
<protein>
    <submittedName>
        <fullName evidence="1">Uncharacterized protein</fullName>
    </submittedName>
</protein>
<dbReference type="SUPFAM" id="SSF54001">
    <property type="entry name" value="Cysteine proteinases"/>
    <property type="match status" value="1"/>
</dbReference>
<organism evidence="1 2">
    <name type="scientific">Microthlaspi erraticum</name>
    <dbReference type="NCBI Taxonomy" id="1685480"/>
    <lineage>
        <taxon>Eukaryota</taxon>
        <taxon>Viridiplantae</taxon>
        <taxon>Streptophyta</taxon>
        <taxon>Embryophyta</taxon>
        <taxon>Tracheophyta</taxon>
        <taxon>Spermatophyta</taxon>
        <taxon>Magnoliopsida</taxon>
        <taxon>eudicotyledons</taxon>
        <taxon>Gunneridae</taxon>
        <taxon>Pentapetalae</taxon>
        <taxon>rosids</taxon>
        <taxon>malvids</taxon>
        <taxon>Brassicales</taxon>
        <taxon>Brassicaceae</taxon>
        <taxon>Coluteocarpeae</taxon>
        <taxon>Microthlaspi</taxon>
    </lineage>
</organism>
<comment type="caution">
    <text evidence="1">The sequence shown here is derived from an EMBL/GenBank/DDBJ whole genome shotgun (WGS) entry which is preliminary data.</text>
</comment>
<evidence type="ECO:0000313" key="1">
    <source>
        <dbReference type="EMBL" id="CAA7055442.1"/>
    </source>
</evidence>
<dbReference type="Proteomes" id="UP000467841">
    <property type="component" value="Unassembled WGS sequence"/>
</dbReference>
<dbReference type="OrthoDB" id="10638430at2759"/>
<name>A0A6D2L6C0_9BRAS</name>
<dbReference type="InterPro" id="IPR024054">
    <property type="entry name" value="TIF2_asu_middle_sf"/>
</dbReference>